<reference evidence="2" key="1">
    <citation type="journal article" date="2023" name="Nat. Plants">
        <title>Single-cell RNA sequencing provides a high-resolution roadmap for understanding the multicellular compartmentation of specialized metabolism.</title>
        <authorList>
            <person name="Sun S."/>
            <person name="Shen X."/>
            <person name="Li Y."/>
            <person name="Li Y."/>
            <person name="Wang S."/>
            <person name="Li R."/>
            <person name="Zhang H."/>
            <person name="Shen G."/>
            <person name="Guo B."/>
            <person name="Wei J."/>
            <person name="Xu J."/>
            <person name="St-Pierre B."/>
            <person name="Chen S."/>
            <person name="Sun C."/>
        </authorList>
    </citation>
    <scope>NUCLEOTIDE SEQUENCE [LARGE SCALE GENOMIC DNA]</scope>
</reference>
<evidence type="ECO:0000313" key="2">
    <source>
        <dbReference type="Proteomes" id="UP001060085"/>
    </source>
</evidence>
<protein>
    <submittedName>
        <fullName evidence="1">Uncharacterized protein</fullName>
    </submittedName>
</protein>
<organism evidence="1 2">
    <name type="scientific">Catharanthus roseus</name>
    <name type="common">Madagascar periwinkle</name>
    <name type="synonym">Vinca rosea</name>
    <dbReference type="NCBI Taxonomy" id="4058"/>
    <lineage>
        <taxon>Eukaryota</taxon>
        <taxon>Viridiplantae</taxon>
        <taxon>Streptophyta</taxon>
        <taxon>Embryophyta</taxon>
        <taxon>Tracheophyta</taxon>
        <taxon>Spermatophyta</taxon>
        <taxon>Magnoliopsida</taxon>
        <taxon>eudicotyledons</taxon>
        <taxon>Gunneridae</taxon>
        <taxon>Pentapetalae</taxon>
        <taxon>asterids</taxon>
        <taxon>lamiids</taxon>
        <taxon>Gentianales</taxon>
        <taxon>Apocynaceae</taxon>
        <taxon>Rauvolfioideae</taxon>
        <taxon>Vinceae</taxon>
        <taxon>Catharanthinae</taxon>
        <taxon>Catharanthus</taxon>
    </lineage>
</organism>
<accession>A0ACC0CEG7</accession>
<sequence length="162" mass="18304">MGYIVNGFQFHIRDRVETYFEEVQNDETEIEWDSDEEDSDEENDKDSDARIEENGSRALYTVGYIAFYIDRFTDSRTVGSVDSGVAESPYTYGSGCTDTDTGTNQFRRSRFIFCIDHTDISTKSAFASTTQPSSSTAPSTKLVAWKPPPGDTRQLLTINVDW</sequence>
<dbReference type="EMBL" id="CM044701">
    <property type="protein sequence ID" value="KAI5683290.1"/>
    <property type="molecule type" value="Genomic_DNA"/>
</dbReference>
<gene>
    <name evidence="1" type="ORF">M9H77_04518</name>
</gene>
<comment type="caution">
    <text evidence="1">The sequence shown here is derived from an EMBL/GenBank/DDBJ whole genome shotgun (WGS) entry which is preliminary data.</text>
</comment>
<keyword evidence="2" id="KW-1185">Reference proteome</keyword>
<proteinExistence type="predicted"/>
<dbReference type="Proteomes" id="UP001060085">
    <property type="component" value="Linkage Group LG01"/>
</dbReference>
<name>A0ACC0CEG7_CATRO</name>
<evidence type="ECO:0000313" key="1">
    <source>
        <dbReference type="EMBL" id="KAI5683290.1"/>
    </source>
</evidence>